<dbReference type="RefSeq" id="WP_260905965.1">
    <property type="nucleotide sequence ID" value="NZ_JAOCZP010000007.1"/>
</dbReference>
<reference evidence="2 3" key="1">
    <citation type="submission" date="2022-09" db="EMBL/GenBank/DDBJ databases">
        <title>Chelativorans salina sp. nov., a novel slightly halophilic bacterium isolated from a saline lake sediment enrichment.</title>
        <authorList>
            <person name="Gao L."/>
            <person name="Fang B.-Z."/>
            <person name="Li W.-J."/>
        </authorList>
    </citation>
    <scope>NUCLEOTIDE SEQUENCE [LARGE SCALE GENOMIC DNA]</scope>
    <source>
        <strain evidence="2 3">EGI FJ00035</strain>
    </source>
</reference>
<keyword evidence="1" id="KW-0812">Transmembrane</keyword>
<evidence type="ECO:0000313" key="3">
    <source>
        <dbReference type="Proteomes" id="UP001320831"/>
    </source>
</evidence>
<proteinExistence type="predicted"/>
<keyword evidence="1" id="KW-0472">Membrane</keyword>
<evidence type="ECO:0008006" key="4">
    <source>
        <dbReference type="Google" id="ProtNLM"/>
    </source>
</evidence>
<accession>A0ABT2LSJ6</accession>
<gene>
    <name evidence="2" type="ORF">N5A92_20765</name>
</gene>
<feature type="transmembrane region" description="Helical" evidence="1">
    <location>
        <begin position="70"/>
        <end position="92"/>
    </location>
</feature>
<sequence>MLMKLDASWLIFAIVTVALLAYLFSIALNALLHDAGFGVLGNTAIIMVGFFGAIQAVNMYGTRFGSLLDAALAGLVGAFILFMLLVLAKLALSRLI</sequence>
<organism evidence="2 3">
    <name type="scientific">Chelativorans salis</name>
    <dbReference type="NCBI Taxonomy" id="2978478"/>
    <lineage>
        <taxon>Bacteria</taxon>
        <taxon>Pseudomonadati</taxon>
        <taxon>Pseudomonadota</taxon>
        <taxon>Alphaproteobacteria</taxon>
        <taxon>Hyphomicrobiales</taxon>
        <taxon>Phyllobacteriaceae</taxon>
        <taxon>Chelativorans</taxon>
    </lineage>
</organism>
<keyword evidence="1" id="KW-1133">Transmembrane helix</keyword>
<protein>
    <recommendedName>
        <fullName evidence="4">GlsB/YeaQ/YmgE family stress response membrane protein</fullName>
    </recommendedName>
</protein>
<dbReference type="Proteomes" id="UP001320831">
    <property type="component" value="Unassembled WGS sequence"/>
</dbReference>
<evidence type="ECO:0000256" key="1">
    <source>
        <dbReference type="SAM" id="Phobius"/>
    </source>
</evidence>
<keyword evidence="3" id="KW-1185">Reference proteome</keyword>
<dbReference type="EMBL" id="JAOCZP010000007">
    <property type="protein sequence ID" value="MCT7377454.1"/>
    <property type="molecule type" value="Genomic_DNA"/>
</dbReference>
<evidence type="ECO:0000313" key="2">
    <source>
        <dbReference type="EMBL" id="MCT7377454.1"/>
    </source>
</evidence>
<comment type="caution">
    <text evidence="2">The sequence shown here is derived from an EMBL/GenBank/DDBJ whole genome shotgun (WGS) entry which is preliminary data.</text>
</comment>
<feature type="transmembrane region" description="Helical" evidence="1">
    <location>
        <begin position="7"/>
        <end position="31"/>
    </location>
</feature>
<feature type="transmembrane region" description="Helical" evidence="1">
    <location>
        <begin position="37"/>
        <end position="58"/>
    </location>
</feature>
<name>A0ABT2LSJ6_9HYPH</name>